<gene>
    <name evidence="2" type="ORF">H0193_08815</name>
</gene>
<sequence>MSLAPFDQSRIASYASRPDIARTWDAIQRAQGGELERLLVEAHLDDLLQITAMPANSGEAGERVREVTNVLAKRRNRQSFDAIRAGLERLDREAMQLNPSNLSFWGWYLPLQAEQAKQRNAGIVEAIVAHAGARGAITDAELRKRLTRYRLSDAELDQVANELAGSGIRVVGEVRSDVTRLIDAATAPNLVALLQPKAWQDGAEYSAYDAAVTGRTPVTLADAERAIAFYDSRNDQRNKDAVVKVAAAAQSDQELRDLVLAYHLERMTSEEHIPAEVARGFVDAGLDPAEATKLQGGGTGSSVQASAGPVAGSDREHKIYQEIESLLEEGQLRAALVEHDRVVAAVGKPNGDYAKDVVLLLLGNTRRFEDLVAETRSHLKEKNLSAAQVSLQAAENIGADRPEMRSLRETVGRGMRALEFDRADQDYYSPALDAINNKDLSKARNILEVAKTNGAPSTSLGGTVLDYYQTASRDAAEAHARILDGLQKRDFWRAFDGVEMLEAVDLTSTDLAGLRGRVDDLGRDEDVIRDAIFDQGLGERTVAVRAQALAPAEAGPLLYLLTFFPLGLLVDLWRTENFSSPLAPAIAAVGVWFVQALVAWNLSTRGIAISILAFLISLVLWIGLALDGFYFTAIAAVLLYASGAAMRENHDTANELEDFVAGRESLVQQLRNDGLAGTTLELRGESFRLGKSEGPDLDSVAGRVIVRNAQGKRVSTIDLASAKGQGAQK</sequence>
<dbReference type="RefSeq" id="WP_181889455.1">
    <property type="nucleotide sequence ID" value="NZ_CP170998.1"/>
</dbReference>
<reference evidence="2 3" key="1">
    <citation type="submission" date="2020-07" db="EMBL/GenBank/DDBJ databases">
        <title>Draft genome and description of Corynebacterium haemomassiliense strain Marseile-Q3615 sp. nov.</title>
        <authorList>
            <person name="Boxberger M."/>
            <person name="La Scola B."/>
        </authorList>
    </citation>
    <scope>NUCLEOTIDE SEQUENCE [LARGE SCALE GENOMIC DNA]</scope>
    <source>
        <strain evidence="2 3">Marseille-Q3615</strain>
    </source>
</reference>
<keyword evidence="1" id="KW-1133">Transmembrane helix</keyword>
<dbReference type="EMBL" id="JACDTZ010000001">
    <property type="protein sequence ID" value="MBA5244903.1"/>
    <property type="molecule type" value="Genomic_DNA"/>
</dbReference>
<dbReference type="AlphaFoldDB" id="A0A7W2EBW8"/>
<evidence type="ECO:0000313" key="3">
    <source>
        <dbReference type="Proteomes" id="UP000523682"/>
    </source>
</evidence>
<keyword evidence="3" id="KW-1185">Reference proteome</keyword>
<evidence type="ECO:0000313" key="2">
    <source>
        <dbReference type="EMBL" id="MBA5244903.1"/>
    </source>
</evidence>
<organism evidence="2 3">
    <name type="scientific">Corynebacterium haemomassiliense</name>
    <dbReference type="NCBI Taxonomy" id="2754726"/>
    <lineage>
        <taxon>Bacteria</taxon>
        <taxon>Bacillati</taxon>
        <taxon>Actinomycetota</taxon>
        <taxon>Actinomycetes</taxon>
        <taxon>Mycobacteriales</taxon>
        <taxon>Corynebacteriaceae</taxon>
        <taxon>Corynebacterium</taxon>
    </lineage>
</organism>
<feature type="transmembrane region" description="Helical" evidence="1">
    <location>
        <begin position="585"/>
        <end position="602"/>
    </location>
</feature>
<keyword evidence="1" id="KW-0812">Transmembrane</keyword>
<feature type="transmembrane region" description="Helical" evidence="1">
    <location>
        <begin position="554"/>
        <end position="573"/>
    </location>
</feature>
<name>A0A7W2EBW8_9CORY</name>
<comment type="caution">
    <text evidence="2">The sequence shown here is derived from an EMBL/GenBank/DDBJ whole genome shotgun (WGS) entry which is preliminary data.</text>
</comment>
<feature type="transmembrane region" description="Helical" evidence="1">
    <location>
        <begin position="608"/>
        <end position="641"/>
    </location>
</feature>
<protein>
    <submittedName>
        <fullName evidence="2">Uncharacterized protein</fullName>
    </submittedName>
</protein>
<proteinExistence type="predicted"/>
<accession>A0A7W2EBW8</accession>
<keyword evidence="1" id="KW-0472">Membrane</keyword>
<dbReference type="Proteomes" id="UP000523682">
    <property type="component" value="Unassembled WGS sequence"/>
</dbReference>
<evidence type="ECO:0000256" key="1">
    <source>
        <dbReference type="SAM" id="Phobius"/>
    </source>
</evidence>